<reference evidence="1 2" key="1">
    <citation type="journal article" date="2014" name="Genome Announc.">
        <title>Comparative Genome Analysis of Two Isolates of the Fish Pathogen Piscirickettsia salmonis from Different Hosts Reveals Major Differences in Virulence-Associated Secretion Systems.</title>
        <authorList>
            <person name="Bohle H."/>
            <person name="Henriquez P."/>
            <person name="Grothusen H."/>
            <person name="Navas E."/>
            <person name="Sandoval A."/>
            <person name="Bustamante F."/>
            <person name="Bustos P."/>
            <person name="Mancilla M."/>
        </authorList>
    </citation>
    <scope>NUCLEOTIDE SEQUENCE [LARGE SCALE GENOMIC DNA]</scope>
    <source>
        <strain evidence="2">B1-32597</strain>
    </source>
</reference>
<sequence length="133" mass="14768">MRKSCELYYDIDKRGTNAIALAIQLANSELIKLVISSPQANPQLVQLLLDKAAEKFISREISRKGVGKKGIGYMQWDRTRRTHMLAIVRSIAATIDAVTGLPQFQLPYGLANTLLGLAVTKNNIERAEKTLKT</sequence>
<protein>
    <submittedName>
        <fullName evidence="1">Ankyrin repeat family protein</fullName>
    </submittedName>
</protein>
<evidence type="ECO:0000313" key="1">
    <source>
        <dbReference type="EMBL" id="ALB23448.1"/>
    </source>
</evidence>
<name>A0A1L6TDF2_PISSA</name>
<gene>
    <name evidence="1" type="ORF">KU39_2268</name>
</gene>
<dbReference type="Proteomes" id="UP000029558">
    <property type="component" value="Chromosome"/>
</dbReference>
<organism evidence="1 2">
    <name type="scientific">Piscirickettsia salmonis</name>
    <dbReference type="NCBI Taxonomy" id="1238"/>
    <lineage>
        <taxon>Bacteria</taxon>
        <taxon>Pseudomonadati</taxon>
        <taxon>Pseudomonadota</taxon>
        <taxon>Gammaproteobacteria</taxon>
        <taxon>Thiotrichales</taxon>
        <taxon>Piscirickettsiaceae</taxon>
        <taxon>Piscirickettsia</taxon>
    </lineage>
</organism>
<dbReference type="AlphaFoldDB" id="A0A1L6TDF2"/>
<dbReference type="EMBL" id="CP012508">
    <property type="protein sequence ID" value="ALB23448.1"/>
    <property type="molecule type" value="Genomic_DNA"/>
</dbReference>
<accession>A0A1L6TDF2</accession>
<proteinExistence type="predicted"/>
<evidence type="ECO:0000313" key="2">
    <source>
        <dbReference type="Proteomes" id="UP000029558"/>
    </source>
</evidence>